<protein>
    <submittedName>
        <fullName evidence="4">Pyridoxal phosphate-dependent aminotransferase family protein</fullName>
    </submittedName>
</protein>
<organism evidence="4 5">
    <name type="scientific">Chitinophaga agrisoli</name>
    <dbReference type="NCBI Taxonomy" id="2607653"/>
    <lineage>
        <taxon>Bacteria</taxon>
        <taxon>Pseudomonadati</taxon>
        <taxon>Bacteroidota</taxon>
        <taxon>Chitinophagia</taxon>
        <taxon>Chitinophagales</taxon>
        <taxon>Chitinophagaceae</taxon>
        <taxon>Chitinophaga</taxon>
    </lineage>
</organism>
<evidence type="ECO:0000313" key="4">
    <source>
        <dbReference type="EMBL" id="KAA2243464.1"/>
    </source>
</evidence>
<comment type="caution">
    <text evidence="4">The sequence shown here is derived from an EMBL/GenBank/DDBJ whole genome shotgun (WGS) entry which is preliminary data.</text>
</comment>
<keyword evidence="5" id="KW-1185">Reference proteome</keyword>
<dbReference type="PANTHER" id="PTHR13693:SF100">
    <property type="entry name" value="8-AMINO-7-OXONONANOATE SYNTHASE"/>
    <property type="match status" value="1"/>
</dbReference>
<dbReference type="InterPro" id="IPR050087">
    <property type="entry name" value="AON_synthase_class-II"/>
</dbReference>
<dbReference type="InterPro" id="IPR015422">
    <property type="entry name" value="PyrdxlP-dep_Trfase_small"/>
</dbReference>
<evidence type="ECO:0000313" key="5">
    <source>
        <dbReference type="Proteomes" id="UP000324611"/>
    </source>
</evidence>
<dbReference type="EMBL" id="VUOC01000002">
    <property type="protein sequence ID" value="KAA2243464.1"/>
    <property type="molecule type" value="Genomic_DNA"/>
</dbReference>
<dbReference type="GO" id="GO:0008483">
    <property type="term" value="F:transaminase activity"/>
    <property type="evidence" value="ECO:0007669"/>
    <property type="project" value="UniProtKB-KW"/>
</dbReference>
<name>A0A5B2VXE5_9BACT</name>
<dbReference type="GO" id="GO:0008710">
    <property type="term" value="F:8-amino-7-oxononanoate synthase activity"/>
    <property type="evidence" value="ECO:0007669"/>
    <property type="project" value="TreeGrafter"/>
</dbReference>
<proteinExistence type="predicted"/>
<reference evidence="4 5" key="2">
    <citation type="submission" date="2019-09" db="EMBL/GenBank/DDBJ databases">
        <authorList>
            <person name="Jin C."/>
        </authorList>
    </citation>
    <scope>NUCLEOTIDE SEQUENCE [LARGE SCALE GENOMIC DNA]</scope>
    <source>
        <strain evidence="4 5">BN140078</strain>
    </source>
</reference>
<dbReference type="AlphaFoldDB" id="A0A5B2VXE5"/>
<keyword evidence="2 4" id="KW-0808">Transferase</keyword>
<keyword evidence="3" id="KW-0663">Pyridoxal phosphate</keyword>
<evidence type="ECO:0000256" key="3">
    <source>
        <dbReference type="ARBA" id="ARBA00022898"/>
    </source>
</evidence>
<dbReference type="SUPFAM" id="SSF53383">
    <property type="entry name" value="PLP-dependent transferases"/>
    <property type="match status" value="1"/>
</dbReference>
<comment type="cofactor">
    <cofactor evidence="1">
        <name>pyridoxal 5'-phosphate</name>
        <dbReference type="ChEBI" id="CHEBI:597326"/>
    </cofactor>
</comment>
<evidence type="ECO:0000256" key="1">
    <source>
        <dbReference type="ARBA" id="ARBA00001933"/>
    </source>
</evidence>
<gene>
    <name evidence="4" type="ORF">F0L74_13290</name>
</gene>
<sequence length="356" mass="39175">MYPLQTDITPGRTAMINDRSCLFFSGFSYLGMHVLPAFREAFKAGMDLYGPVFLSSRVANVRLSIYEELEHALAVLFRQQSAAAFSSGYLAAQAAIHYAHQFGEILYAPGTHPALRVYGAILPDLPWEAWTAQTVTKINSAPDHTYVIAADGVNPLTSTVNDFSFLSAIERKVLVVIDDSHGAGILGPEGEGTVHALPVHGPLRYLLSASLAKAYSVEGGLVAGHAADIAAMKKHPFFTASTPMMPANAYAFLQSKSLYAARRQKLQLNTHYFKQLTAHHPIVYNPHQLPVFLLRPPAAHKPGIEQYLLEHDIIISSFSYPHPDSPAIHRVVLSALHEQFDLHTLSELITNYEGRH</sequence>
<dbReference type="Gene3D" id="3.90.1150.10">
    <property type="entry name" value="Aspartate Aminotransferase, domain 1"/>
    <property type="match status" value="1"/>
</dbReference>
<evidence type="ECO:0000256" key="2">
    <source>
        <dbReference type="ARBA" id="ARBA00022679"/>
    </source>
</evidence>
<accession>A0A5B2VXE5</accession>
<dbReference type="InterPro" id="IPR015424">
    <property type="entry name" value="PyrdxlP-dep_Trfase"/>
</dbReference>
<keyword evidence="4" id="KW-0032">Aminotransferase</keyword>
<dbReference type="Gene3D" id="3.40.640.10">
    <property type="entry name" value="Type I PLP-dependent aspartate aminotransferase-like (Major domain)"/>
    <property type="match status" value="1"/>
</dbReference>
<reference evidence="4 5" key="1">
    <citation type="submission" date="2019-09" db="EMBL/GenBank/DDBJ databases">
        <title>Chitinophaga ginsengihumi sp. nov., isolated from soil of ginseng rhizosphere.</title>
        <authorList>
            <person name="Lee J."/>
        </authorList>
    </citation>
    <scope>NUCLEOTIDE SEQUENCE [LARGE SCALE GENOMIC DNA]</scope>
    <source>
        <strain evidence="4 5">BN140078</strain>
    </source>
</reference>
<dbReference type="RefSeq" id="WP_149838339.1">
    <property type="nucleotide sequence ID" value="NZ_VUOC01000002.1"/>
</dbReference>
<dbReference type="InterPro" id="IPR015421">
    <property type="entry name" value="PyrdxlP-dep_Trfase_major"/>
</dbReference>
<dbReference type="PANTHER" id="PTHR13693">
    <property type="entry name" value="CLASS II AMINOTRANSFERASE/8-AMINO-7-OXONONANOATE SYNTHASE"/>
    <property type="match status" value="1"/>
</dbReference>
<dbReference type="GO" id="GO:0009102">
    <property type="term" value="P:biotin biosynthetic process"/>
    <property type="evidence" value="ECO:0007669"/>
    <property type="project" value="TreeGrafter"/>
</dbReference>
<dbReference type="Proteomes" id="UP000324611">
    <property type="component" value="Unassembled WGS sequence"/>
</dbReference>